<dbReference type="PROSITE" id="PS51462">
    <property type="entry name" value="NUDIX"/>
    <property type="match status" value="1"/>
</dbReference>
<dbReference type="GO" id="GO:0016787">
    <property type="term" value="F:hydrolase activity"/>
    <property type="evidence" value="ECO:0007669"/>
    <property type="project" value="UniProtKB-KW"/>
</dbReference>
<evidence type="ECO:0000313" key="3">
    <source>
        <dbReference type="EMBL" id="PZO58293.1"/>
    </source>
</evidence>
<feature type="domain" description="Nudix hydrolase" evidence="2">
    <location>
        <begin position="14"/>
        <end position="140"/>
    </location>
</feature>
<comment type="caution">
    <text evidence="3">The sequence shown here is derived from an EMBL/GenBank/DDBJ whole genome shotgun (WGS) entry which is preliminary data.</text>
</comment>
<gene>
    <name evidence="3" type="ORF">DCF15_05725</name>
</gene>
<dbReference type="PROSITE" id="PS00893">
    <property type="entry name" value="NUDIX_BOX"/>
    <property type="match status" value="1"/>
</dbReference>
<sequence length="162" mass="18485">MTDQKTPKIKTDSLLRKVTLAILHREGQFLMQLRDDFPHIIYPGIWGFFGGHIEPGEEAHAGIVRELHEEIGYVPPELTLFRQERDAHTQRYYYHGDLTVPVSELKLNEGQDLALCSPAEIRLGEKYSAKLGEVRSLGKPHQKALLTFIESNLTNLKSTYES</sequence>
<proteinExistence type="predicted"/>
<dbReference type="SUPFAM" id="SSF55811">
    <property type="entry name" value="Nudix"/>
    <property type="match status" value="1"/>
</dbReference>
<dbReference type="InterPro" id="IPR020084">
    <property type="entry name" value="NUDIX_hydrolase_CS"/>
</dbReference>
<evidence type="ECO:0000259" key="2">
    <source>
        <dbReference type="PROSITE" id="PS51462"/>
    </source>
</evidence>
<name>A0A2W4XLH6_9CYAN</name>
<keyword evidence="1 3" id="KW-0378">Hydrolase</keyword>
<evidence type="ECO:0000313" key="4">
    <source>
        <dbReference type="Proteomes" id="UP000249794"/>
    </source>
</evidence>
<accession>A0A2W4XLH6</accession>
<reference evidence="4" key="1">
    <citation type="submission" date="2018-04" db="EMBL/GenBank/DDBJ databases">
        <authorList>
            <person name="Cornet L."/>
        </authorList>
    </citation>
    <scope>NUCLEOTIDE SEQUENCE [LARGE SCALE GENOMIC DNA]</scope>
</reference>
<dbReference type="EMBL" id="QBMP01000038">
    <property type="protein sequence ID" value="PZO58293.1"/>
    <property type="molecule type" value="Genomic_DNA"/>
</dbReference>
<reference evidence="3 4" key="2">
    <citation type="submission" date="2018-06" db="EMBL/GenBank/DDBJ databases">
        <title>Metagenomic assembly of (sub)arctic Cyanobacteria and their associated microbiome from non-axenic cultures.</title>
        <authorList>
            <person name="Baurain D."/>
        </authorList>
    </citation>
    <scope>NUCLEOTIDE SEQUENCE [LARGE SCALE GENOMIC DNA]</scope>
    <source>
        <strain evidence="3">ULC027bin1</strain>
    </source>
</reference>
<dbReference type="Pfam" id="PF00293">
    <property type="entry name" value="NUDIX"/>
    <property type="match status" value="1"/>
</dbReference>
<dbReference type="Gene3D" id="3.90.79.10">
    <property type="entry name" value="Nucleoside Triphosphate Pyrophosphohydrolase"/>
    <property type="match status" value="1"/>
</dbReference>
<dbReference type="InterPro" id="IPR015797">
    <property type="entry name" value="NUDIX_hydrolase-like_dom_sf"/>
</dbReference>
<dbReference type="CDD" id="cd18882">
    <property type="entry name" value="NUDIX_Hydrolase"/>
    <property type="match status" value="1"/>
</dbReference>
<organism evidence="3 4">
    <name type="scientific">Phormidesmis priestleyi</name>
    <dbReference type="NCBI Taxonomy" id="268141"/>
    <lineage>
        <taxon>Bacteria</taxon>
        <taxon>Bacillati</taxon>
        <taxon>Cyanobacteriota</taxon>
        <taxon>Cyanophyceae</taxon>
        <taxon>Leptolyngbyales</taxon>
        <taxon>Leptolyngbyaceae</taxon>
        <taxon>Phormidesmis</taxon>
    </lineage>
</organism>
<dbReference type="Proteomes" id="UP000249794">
    <property type="component" value="Unassembled WGS sequence"/>
</dbReference>
<evidence type="ECO:0000256" key="1">
    <source>
        <dbReference type="ARBA" id="ARBA00022801"/>
    </source>
</evidence>
<dbReference type="AlphaFoldDB" id="A0A2W4XLH6"/>
<protein>
    <submittedName>
        <fullName evidence="3">NUDIX hydrolase</fullName>
    </submittedName>
</protein>
<dbReference type="InterPro" id="IPR000086">
    <property type="entry name" value="NUDIX_hydrolase_dom"/>
</dbReference>